<dbReference type="WBParaSite" id="nRc.2.0.1.t38918-RA">
    <property type="protein sequence ID" value="nRc.2.0.1.t38918-RA"/>
    <property type="gene ID" value="nRc.2.0.1.g38918"/>
</dbReference>
<sequence length="168" mass="19420">MECPTVTDPVMPREYEALGTYLLSDPTDAEPVVARMPYRPHFVRNDNLCEPATFHYNVCLLHLKLFPYLFGSANICNANRVANEISPIFYYFWPSTVEEGWKIKADIHQHLELLKIDDKVVKRIIGDGPTPGVKHRNDVAWLLWSHKSHMVWLIRQWTICTTDSTSGH</sequence>
<accession>A0A915KLL4</accession>
<evidence type="ECO:0000313" key="2">
    <source>
        <dbReference type="WBParaSite" id="nRc.2.0.1.t38918-RA"/>
    </source>
</evidence>
<dbReference type="Proteomes" id="UP000887565">
    <property type="component" value="Unplaced"/>
</dbReference>
<proteinExistence type="predicted"/>
<protein>
    <submittedName>
        <fullName evidence="2">Uncharacterized protein</fullName>
    </submittedName>
</protein>
<organism evidence="1 2">
    <name type="scientific">Romanomermis culicivorax</name>
    <name type="common">Nematode worm</name>
    <dbReference type="NCBI Taxonomy" id="13658"/>
    <lineage>
        <taxon>Eukaryota</taxon>
        <taxon>Metazoa</taxon>
        <taxon>Ecdysozoa</taxon>
        <taxon>Nematoda</taxon>
        <taxon>Enoplea</taxon>
        <taxon>Dorylaimia</taxon>
        <taxon>Mermithida</taxon>
        <taxon>Mermithoidea</taxon>
        <taxon>Mermithidae</taxon>
        <taxon>Romanomermis</taxon>
    </lineage>
</organism>
<evidence type="ECO:0000313" key="1">
    <source>
        <dbReference type="Proteomes" id="UP000887565"/>
    </source>
</evidence>
<dbReference type="AlphaFoldDB" id="A0A915KLL4"/>
<name>A0A915KLL4_ROMCU</name>
<reference evidence="2" key="1">
    <citation type="submission" date="2022-11" db="UniProtKB">
        <authorList>
            <consortium name="WormBaseParasite"/>
        </authorList>
    </citation>
    <scope>IDENTIFICATION</scope>
</reference>
<keyword evidence="1" id="KW-1185">Reference proteome</keyword>